<feature type="transmembrane region" description="Helical" evidence="5">
    <location>
        <begin position="272"/>
        <end position="290"/>
    </location>
</feature>
<evidence type="ECO:0000256" key="4">
    <source>
        <dbReference type="ARBA" id="ARBA00023136"/>
    </source>
</evidence>
<keyword evidence="3 5" id="KW-1133">Transmembrane helix</keyword>
<evidence type="ECO:0000256" key="5">
    <source>
        <dbReference type="SAM" id="Phobius"/>
    </source>
</evidence>
<feature type="transmembrane region" description="Helical" evidence="5">
    <location>
        <begin position="204"/>
        <end position="223"/>
    </location>
</feature>
<reference evidence="7 8" key="1">
    <citation type="submission" date="2024-09" db="EMBL/GenBank/DDBJ databases">
        <authorList>
            <person name="Sun Q."/>
            <person name="Mori K."/>
        </authorList>
    </citation>
    <scope>NUCLEOTIDE SEQUENCE [LARGE SCALE GENOMIC DNA]</scope>
    <source>
        <strain evidence="7 8">JCM 12763</strain>
    </source>
</reference>
<protein>
    <submittedName>
        <fullName evidence="7">O-antigen ligase family protein</fullName>
    </submittedName>
</protein>
<feature type="transmembrane region" description="Helical" evidence="5">
    <location>
        <begin position="38"/>
        <end position="62"/>
    </location>
</feature>
<feature type="transmembrane region" description="Helical" evidence="5">
    <location>
        <begin position="136"/>
        <end position="155"/>
    </location>
</feature>
<feature type="domain" description="O-antigen ligase-related" evidence="6">
    <location>
        <begin position="234"/>
        <end position="361"/>
    </location>
</feature>
<gene>
    <name evidence="7" type="ORF">ACFFN0_06750</name>
</gene>
<name>A0ABV5V1Q0_9MICO</name>
<evidence type="ECO:0000259" key="6">
    <source>
        <dbReference type="Pfam" id="PF04932"/>
    </source>
</evidence>
<dbReference type="InterPro" id="IPR007016">
    <property type="entry name" value="O-antigen_ligase-rel_domated"/>
</dbReference>
<evidence type="ECO:0000313" key="7">
    <source>
        <dbReference type="EMBL" id="MFB9731735.1"/>
    </source>
</evidence>
<feature type="transmembrane region" description="Helical" evidence="5">
    <location>
        <begin position="376"/>
        <end position="392"/>
    </location>
</feature>
<keyword evidence="7" id="KW-0436">Ligase</keyword>
<dbReference type="PANTHER" id="PTHR37422:SF13">
    <property type="entry name" value="LIPOPOLYSACCHARIDE BIOSYNTHESIS PROTEIN PA4999-RELATED"/>
    <property type="match status" value="1"/>
</dbReference>
<dbReference type="Proteomes" id="UP001589613">
    <property type="component" value="Unassembled WGS sequence"/>
</dbReference>
<evidence type="ECO:0000256" key="3">
    <source>
        <dbReference type="ARBA" id="ARBA00022989"/>
    </source>
</evidence>
<dbReference type="Pfam" id="PF04932">
    <property type="entry name" value="Wzy_C"/>
    <property type="match status" value="1"/>
</dbReference>
<dbReference type="EMBL" id="JBHMAX010000013">
    <property type="protein sequence ID" value="MFB9731735.1"/>
    <property type="molecule type" value="Genomic_DNA"/>
</dbReference>
<dbReference type="PANTHER" id="PTHR37422">
    <property type="entry name" value="TEICHURONIC ACID BIOSYNTHESIS PROTEIN TUAE"/>
    <property type="match status" value="1"/>
</dbReference>
<comment type="caution">
    <text evidence="7">The sequence shown here is derived from an EMBL/GenBank/DDBJ whole genome shotgun (WGS) entry which is preliminary data.</text>
</comment>
<feature type="transmembrane region" description="Helical" evidence="5">
    <location>
        <begin position="74"/>
        <end position="97"/>
    </location>
</feature>
<accession>A0ABV5V1Q0</accession>
<evidence type="ECO:0000256" key="1">
    <source>
        <dbReference type="ARBA" id="ARBA00004141"/>
    </source>
</evidence>
<proteinExistence type="predicted"/>
<evidence type="ECO:0000256" key="2">
    <source>
        <dbReference type="ARBA" id="ARBA00022692"/>
    </source>
</evidence>
<feature type="transmembrane region" description="Helical" evidence="5">
    <location>
        <begin position="161"/>
        <end position="183"/>
    </location>
</feature>
<feature type="transmembrane region" description="Helical" evidence="5">
    <location>
        <begin position="348"/>
        <end position="371"/>
    </location>
</feature>
<feature type="transmembrane region" description="Helical" evidence="5">
    <location>
        <begin position="109"/>
        <end position="129"/>
    </location>
</feature>
<feature type="transmembrane region" description="Helical" evidence="5">
    <location>
        <begin position="12"/>
        <end position="32"/>
    </location>
</feature>
<dbReference type="GO" id="GO:0016874">
    <property type="term" value="F:ligase activity"/>
    <property type="evidence" value="ECO:0007669"/>
    <property type="project" value="UniProtKB-KW"/>
</dbReference>
<keyword evidence="8" id="KW-1185">Reference proteome</keyword>
<sequence length="438" mass="46732">MTVGWREILERVGVGALVVGALVLTLGVAWLVPEQPIVALGVAALVLVGIAALVQPVTLPLLAMPMIVVVARAAGGGVDLTVSDAMLALAFWPAVLLSPRPFSPELRSLLWLNVIYQVLTLFTLIANPFTANTVEWFHAWLLVSGALLVGWAVGASGHARLGLSLFLVACLLLAVPTIAQGLLQYASGNFSAVYPRYPWPMHKNFIGTLLVSPALILYARPSWLGWGKRWALPAFLVILGAIAVSQSRQAMVGLAVGLLVVSLRKHDERRRATIAIAAIVPIGYVILTMIRDQIASGNEHNSWFQRLEWYVDSFQIWTQSPWVGHGLRYWTQPGAPGAFQPPNAFLEVAASAGLVGLAGFVVLWVGTLVVLFRMDAAFGTLALALALSRIAVAQFDLFWVSISVSVPFLLIGVCLGVGHGHGVRGTASKQSDAVGVGG</sequence>
<dbReference type="RefSeq" id="WP_141337663.1">
    <property type="nucleotide sequence ID" value="NZ_JBHMAX010000013.1"/>
</dbReference>
<feature type="transmembrane region" description="Helical" evidence="5">
    <location>
        <begin position="398"/>
        <end position="418"/>
    </location>
</feature>
<keyword evidence="2 5" id="KW-0812">Transmembrane</keyword>
<dbReference type="InterPro" id="IPR051533">
    <property type="entry name" value="WaaL-like"/>
</dbReference>
<comment type="subcellular location">
    <subcellularLocation>
        <location evidence="1">Membrane</location>
        <topology evidence="1">Multi-pass membrane protein</topology>
    </subcellularLocation>
</comment>
<evidence type="ECO:0000313" key="8">
    <source>
        <dbReference type="Proteomes" id="UP001589613"/>
    </source>
</evidence>
<organism evidence="7 8">
    <name type="scientific">Ornithinimicrobium kibberense</name>
    <dbReference type="NCBI Taxonomy" id="282060"/>
    <lineage>
        <taxon>Bacteria</taxon>
        <taxon>Bacillati</taxon>
        <taxon>Actinomycetota</taxon>
        <taxon>Actinomycetes</taxon>
        <taxon>Micrococcales</taxon>
        <taxon>Ornithinimicrobiaceae</taxon>
        <taxon>Ornithinimicrobium</taxon>
    </lineage>
</organism>
<keyword evidence="4 5" id="KW-0472">Membrane</keyword>